<feature type="compositionally biased region" description="Polar residues" evidence="1">
    <location>
        <begin position="24"/>
        <end position="39"/>
    </location>
</feature>
<dbReference type="Proteomes" id="UP000186914">
    <property type="component" value="Unassembled WGS sequence"/>
</dbReference>
<feature type="compositionally biased region" description="Low complexity" evidence="1">
    <location>
        <begin position="50"/>
        <end position="61"/>
    </location>
</feature>
<name>A0A1N7FJU5_9EURY</name>
<organism evidence="2 3">
    <name type="scientific">Haladaptatus litoreus</name>
    <dbReference type="NCBI Taxonomy" id="553468"/>
    <lineage>
        <taxon>Archaea</taxon>
        <taxon>Methanobacteriati</taxon>
        <taxon>Methanobacteriota</taxon>
        <taxon>Stenosarchaea group</taxon>
        <taxon>Halobacteria</taxon>
        <taxon>Halobacteriales</taxon>
        <taxon>Haladaptataceae</taxon>
        <taxon>Haladaptatus</taxon>
    </lineage>
</organism>
<dbReference type="AlphaFoldDB" id="A0A1N7FJU5"/>
<accession>A0A1N7FJU5</accession>
<evidence type="ECO:0000256" key="1">
    <source>
        <dbReference type="SAM" id="MobiDB-lite"/>
    </source>
</evidence>
<sequence length="110" mass="11388">MSRRTFSARGFSSNCGGESCSCSTDGNDNDGGSSTSNAASLFERLKAVESGSSSSPSSQSGNAEGDESADKGGVLTSEAREYIIEISARLAEFEEQVFGEALLGAEELEQ</sequence>
<dbReference type="EMBL" id="FTNO01000010">
    <property type="protein sequence ID" value="SIS00557.1"/>
    <property type="molecule type" value="Genomic_DNA"/>
</dbReference>
<keyword evidence="3" id="KW-1185">Reference proteome</keyword>
<gene>
    <name evidence="2" type="ORF">SAMN05421858_5121</name>
</gene>
<reference evidence="3" key="1">
    <citation type="submission" date="2017-01" db="EMBL/GenBank/DDBJ databases">
        <authorList>
            <person name="Varghese N."/>
            <person name="Submissions S."/>
        </authorList>
    </citation>
    <scope>NUCLEOTIDE SEQUENCE [LARGE SCALE GENOMIC DNA]</scope>
    <source>
        <strain evidence="3">CGMCC 1.7737</strain>
    </source>
</reference>
<evidence type="ECO:0000313" key="2">
    <source>
        <dbReference type="EMBL" id="SIS00557.1"/>
    </source>
</evidence>
<dbReference type="RefSeq" id="WP_139329031.1">
    <property type="nucleotide sequence ID" value="NZ_FTNO01000010.1"/>
</dbReference>
<feature type="compositionally biased region" description="Low complexity" evidence="1">
    <location>
        <begin position="10"/>
        <end position="23"/>
    </location>
</feature>
<feature type="non-terminal residue" evidence="2">
    <location>
        <position position="110"/>
    </location>
</feature>
<protein>
    <submittedName>
        <fullName evidence="2">Uncharacterized protein</fullName>
    </submittedName>
</protein>
<evidence type="ECO:0000313" key="3">
    <source>
        <dbReference type="Proteomes" id="UP000186914"/>
    </source>
</evidence>
<feature type="region of interest" description="Disordered" evidence="1">
    <location>
        <begin position="1"/>
        <end position="74"/>
    </location>
</feature>
<proteinExistence type="predicted"/>